<dbReference type="AlphaFoldDB" id="A0A345P800"/>
<dbReference type="SUPFAM" id="SSF54534">
    <property type="entry name" value="FKBP-like"/>
    <property type="match status" value="1"/>
</dbReference>
<accession>A0A345P800</accession>
<dbReference type="PANTHER" id="PTHR43811">
    <property type="entry name" value="FKBP-TYPE PEPTIDYL-PROLYL CIS-TRANS ISOMERASE FKPA"/>
    <property type="match status" value="1"/>
</dbReference>
<evidence type="ECO:0000259" key="9">
    <source>
        <dbReference type="PROSITE" id="PS50059"/>
    </source>
</evidence>
<evidence type="ECO:0000256" key="5">
    <source>
        <dbReference type="ARBA" id="ARBA00023235"/>
    </source>
</evidence>
<dbReference type="InterPro" id="IPR036944">
    <property type="entry name" value="PPIase_FKBP_N_sf"/>
</dbReference>
<dbReference type="Pfam" id="PF00254">
    <property type="entry name" value="FKBP_C"/>
    <property type="match status" value="1"/>
</dbReference>
<sequence length="241" mass="25577">MQKKIIALTTLTTALFLTACNDKKPATLDTDNAKFSYAVGTQLGEKMTATKTHIDLNALNAGIDDAFNGKPQKLDEAAKQAIFTKVMQQISQEQVADQQKKSEKNKADGTAFLADNAKKPGVKVTASGLQYLVEKEGTGAHPTANDEVTINYRGSLIDGTEFDSSYARHEPATFPVGSVIPGFSEGLKLMTPGAKYKFFIPSAIAYGEAGAGPKVGPDSTLIFEVELISAKPAGAQALPPH</sequence>
<organism evidence="10 11">
    <name type="scientific">Aquirhabdus parva</name>
    <dbReference type="NCBI Taxonomy" id="2283318"/>
    <lineage>
        <taxon>Bacteria</taxon>
        <taxon>Pseudomonadati</taxon>
        <taxon>Pseudomonadota</taxon>
        <taxon>Gammaproteobacteria</taxon>
        <taxon>Moraxellales</taxon>
        <taxon>Moraxellaceae</taxon>
        <taxon>Aquirhabdus</taxon>
    </lineage>
</organism>
<evidence type="ECO:0000256" key="3">
    <source>
        <dbReference type="ARBA" id="ARBA00022729"/>
    </source>
</evidence>
<evidence type="ECO:0000313" key="10">
    <source>
        <dbReference type="EMBL" id="AXI03409.1"/>
    </source>
</evidence>
<feature type="chain" id="PRO_5016741997" description="Peptidyl-prolyl cis-trans isomerase" evidence="8">
    <location>
        <begin position="20"/>
        <end position="241"/>
    </location>
</feature>
<dbReference type="InterPro" id="IPR000774">
    <property type="entry name" value="PPIase_FKBP_N"/>
</dbReference>
<dbReference type="GO" id="GO:0003755">
    <property type="term" value="F:peptidyl-prolyl cis-trans isomerase activity"/>
    <property type="evidence" value="ECO:0007669"/>
    <property type="project" value="UniProtKB-UniRule"/>
</dbReference>
<keyword evidence="5 6" id="KW-0413">Isomerase</keyword>
<keyword evidence="4 6" id="KW-0697">Rotamase</keyword>
<comment type="catalytic activity">
    <reaction evidence="1 6 7">
        <text>[protein]-peptidylproline (omega=180) = [protein]-peptidylproline (omega=0)</text>
        <dbReference type="Rhea" id="RHEA:16237"/>
        <dbReference type="Rhea" id="RHEA-COMP:10747"/>
        <dbReference type="Rhea" id="RHEA-COMP:10748"/>
        <dbReference type="ChEBI" id="CHEBI:83833"/>
        <dbReference type="ChEBI" id="CHEBI:83834"/>
        <dbReference type="EC" id="5.2.1.8"/>
    </reaction>
</comment>
<dbReference type="OrthoDB" id="9814548at2"/>
<dbReference type="RefSeq" id="WP_114899517.1">
    <property type="nucleotide sequence ID" value="NZ_CP031222.1"/>
</dbReference>
<feature type="signal peptide" evidence="8">
    <location>
        <begin position="1"/>
        <end position="19"/>
    </location>
</feature>
<dbReference type="Gene3D" id="3.10.50.40">
    <property type="match status" value="1"/>
</dbReference>
<evidence type="ECO:0000313" key="11">
    <source>
        <dbReference type="Proteomes" id="UP000253940"/>
    </source>
</evidence>
<evidence type="ECO:0000256" key="2">
    <source>
        <dbReference type="ARBA" id="ARBA00006577"/>
    </source>
</evidence>
<dbReference type="InterPro" id="IPR008104">
    <property type="entry name" value="INFPOTNTIATR"/>
</dbReference>
<dbReference type="PROSITE" id="PS50059">
    <property type="entry name" value="FKBP_PPIASE"/>
    <property type="match status" value="1"/>
</dbReference>
<dbReference type="InterPro" id="IPR046357">
    <property type="entry name" value="PPIase_dom_sf"/>
</dbReference>
<evidence type="ECO:0000256" key="1">
    <source>
        <dbReference type="ARBA" id="ARBA00000971"/>
    </source>
</evidence>
<dbReference type="Proteomes" id="UP000253940">
    <property type="component" value="Chromosome"/>
</dbReference>
<dbReference type="EMBL" id="CP031222">
    <property type="protein sequence ID" value="AXI03409.1"/>
    <property type="molecule type" value="Genomic_DNA"/>
</dbReference>
<dbReference type="InterPro" id="IPR001179">
    <property type="entry name" value="PPIase_FKBP_dom"/>
</dbReference>
<evidence type="ECO:0000256" key="6">
    <source>
        <dbReference type="PROSITE-ProRule" id="PRU00277"/>
    </source>
</evidence>
<protein>
    <recommendedName>
        <fullName evidence="7">Peptidyl-prolyl cis-trans isomerase</fullName>
        <ecNumber evidence="7">5.2.1.8</ecNumber>
    </recommendedName>
</protein>
<gene>
    <name evidence="10" type="ORF">HYN46_11510</name>
</gene>
<dbReference type="Pfam" id="PF01346">
    <property type="entry name" value="FKBP_N"/>
    <property type="match status" value="1"/>
</dbReference>
<evidence type="ECO:0000256" key="7">
    <source>
        <dbReference type="RuleBase" id="RU003915"/>
    </source>
</evidence>
<keyword evidence="11" id="KW-1185">Reference proteome</keyword>
<evidence type="ECO:0000256" key="4">
    <source>
        <dbReference type="ARBA" id="ARBA00023110"/>
    </source>
</evidence>
<dbReference type="EC" id="5.2.1.8" evidence="7"/>
<dbReference type="PROSITE" id="PS51257">
    <property type="entry name" value="PROKAR_LIPOPROTEIN"/>
    <property type="match status" value="1"/>
</dbReference>
<dbReference type="Gene3D" id="1.10.287.460">
    <property type="entry name" value="Peptidyl-prolyl cis-trans isomerase, FKBP-type, N-terminal domain"/>
    <property type="match status" value="1"/>
</dbReference>
<dbReference type="GO" id="GO:0016020">
    <property type="term" value="C:membrane"/>
    <property type="evidence" value="ECO:0007669"/>
    <property type="project" value="InterPro"/>
</dbReference>
<reference evidence="10 11" key="1">
    <citation type="submission" date="2018-07" db="EMBL/GenBank/DDBJ databases">
        <title>Genome sequencing of Moraxellaceae gen. HYN0046.</title>
        <authorList>
            <person name="Kim M."/>
            <person name="Yi H."/>
        </authorList>
    </citation>
    <scope>NUCLEOTIDE SEQUENCE [LARGE SCALE GENOMIC DNA]</scope>
    <source>
        <strain evidence="10 11">HYN0046</strain>
    </source>
</reference>
<proteinExistence type="inferred from homology"/>
<dbReference type="PANTHER" id="PTHR43811:SF57">
    <property type="entry name" value="FKBP-TYPE PEPTIDYL-PROLYL CIS-TRANS ISOMERASE FKPA-RELATED"/>
    <property type="match status" value="1"/>
</dbReference>
<dbReference type="PRINTS" id="PR01730">
    <property type="entry name" value="INFPOTNTIATR"/>
</dbReference>
<feature type="domain" description="PPIase FKBP-type" evidence="9">
    <location>
        <begin position="145"/>
        <end position="231"/>
    </location>
</feature>
<dbReference type="KEGG" id="mbah:HYN46_11510"/>
<dbReference type="GO" id="GO:0006457">
    <property type="term" value="P:protein folding"/>
    <property type="evidence" value="ECO:0007669"/>
    <property type="project" value="InterPro"/>
</dbReference>
<comment type="similarity">
    <text evidence="2 7">Belongs to the FKBP-type PPIase family.</text>
</comment>
<name>A0A345P800_9GAMM</name>
<keyword evidence="3 8" id="KW-0732">Signal</keyword>
<evidence type="ECO:0000256" key="8">
    <source>
        <dbReference type="SAM" id="SignalP"/>
    </source>
</evidence>